<accession>A0ABT3F1L4</accession>
<keyword evidence="2" id="KW-1185">Reference proteome</keyword>
<proteinExistence type="predicted"/>
<dbReference type="Proteomes" id="UP001061999">
    <property type="component" value="Unassembled WGS sequence"/>
</dbReference>
<protein>
    <submittedName>
        <fullName evidence="1">Uncharacterized protein</fullName>
    </submittedName>
</protein>
<dbReference type="RefSeq" id="WP_264426086.1">
    <property type="nucleotide sequence ID" value="NZ_JAOSHO010000004.1"/>
</dbReference>
<organism evidence="1 2">
    <name type="scientific">Pseudomonas agronomica</name>
    <dbReference type="NCBI Taxonomy" id="2979328"/>
    <lineage>
        <taxon>Bacteria</taxon>
        <taxon>Pseudomonadati</taxon>
        <taxon>Pseudomonadota</taxon>
        <taxon>Gammaproteobacteria</taxon>
        <taxon>Pseudomonadales</taxon>
        <taxon>Pseudomonadaceae</taxon>
        <taxon>Pseudomonas</taxon>
    </lineage>
</organism>
<evidence type="ECO:0000313" key="2">
    <source>
        <dbReference type="Proteomes" id="UP001061999"/>
    </source>
</evidence>
<evidence type="ECO:0000313" key="1">
    <source>
        <dbReference type="EMBL" id="MCW1242943.1"/>
    </source>
</evidence>
<comment type="caution">
    <text evidence="1">The sequence shown here is derived from an EMBL/GenBank/DDBJ whole genome shotgun (WGS) entry which is preliminary data.</text>
</comment>
<name>A0ABT3F1L4_9PSED</name>
<reference evidence="1" key="1">
    <citation type="submission" date="2022-07" db="EMBL/GenBank/DDBJ databases">
        <title>Pseudomonas agronomica sp. nov.: a novel bacterium with biotechnological application in the synthesis of biofertilizers from valorized agricultural residues.</title>
        <authorList>
            <person name="Robas M."/>
            <person name="Fernandez V.M."/>
            <person name="Luna L."/>
            <person name="Provanza A."/>
            <person name="Jimenez P.A."/>
        </authorList>
    </citation>
    <scope>NUCLEOTIDE SEQUENCE</scope>
    <source>
        <strain evidence="1">SAICEU22T</strain>
    </source>
</reference>
<sequence>MPTNTEAHIITADALTLLLHNQHGIAAALEELANWIKSQGGAFATQNALTSLQVLDDNAQAVTDAINHLRQS</sequence>
<dbReference type="EMBL" id="JAOSHO010000004">
    <property type="protein sequence ID" value="MCW1242943.1"/>
    <property type="molecule type" value="Genomic_DNA"/>
</dbReference>
<gene>
    <name evidence="1" type="ORF">OC610_00855</name>
</gene>